<sequence length="401" mass="42602">MESNTSFGQSVPPMAAPGPQRRQSSRSDRVRSLVSDYDLSCTSRDDSVLKGIKVENLIGFSQVPLGLAGPLDISGPNFDTTLFAPLATYEPTLVASCSRGCKAFNASGGLNFEILAEGMSRAPVFAFDNPGHALAFARAIPSFRASFAKWAESTSSHARLQDLRPSVIGSQVHLFCSYHCGSAAGQNMVTKATKHACDMLLTLCRVDFSIRDFLIEGNGSSDKKPSWGNVKTPRGVEVMAWGTLTPEASQSILGVSTERLYWAQQAAKEGGIRNGQFGSNFNTTNVIAAMFISTGQDPASVAEGSWSHLTSELDPVTKNLTMSLYIPSLPVGTVGGGTGYSTQKEALKLLECAAPDMKGRLAGVIASFALALDLSTSAAIANDTFTRSHMALARGERLSKL</sequence>
<dbReference type="Gene3D" id="3.90.770.10">
    <property type="entry name" value="3-hydroxy-3-methylglutaryl-coenzyme A Reductase, Chain A, domain 2"/>
    <property type="match status" value="1"/>
</dbReference>
<dbReference type="OrthoDB" id="310654at2759"/>
<dbReference type="SUPFAM" id="SSF55035">
    <property type="entry name" value="NAD-binding domain of HMG-CoA reductase"/>
    <property type="match status" value="1"/>
</dbReference>
<dbReference type="Pfam" id="PF00368">
    <property type="entry name" value="HMG-CoA_red"/>
    <property type="match status" value="1"/>
</dbReference>
<keyword evidence="3" id="KW-0560">Oxidoreductase</keyword>
<dbReference type="STRING" id="1573173.A0A161WHQ4"/>
<proteinExistence type="inferred from homology"/>
<dbReference type="PROSITE" id="PS50065">
    <property type="entry name" value="HMG_COA_REDUCTASE_4"/>
    <property type="match status" value="1"/>
</dbReference>
<dbReference type="InterPro" id="IPR009029">
    <property type="entry name" value="HMG_CoA_Rdtase_sub-bd_dom_sf"/>
</dbReference>
<dbReference type="EMBL" id="LFIW01000949">
    <property type="protein sequence ID" value="KZL84138.1"/>
    <property type="molecule type" value="Genomic_DNA"/>
</dbReference>
<dbReference type="PROSITE" id="PS00318">
    <property type="entry name" value="HMG_COA_REDUCTASE_2"/>
    <property type="match status" value="1"/>
</dbReference>
<gene>
    <name evidence="4" type="ORF">CI238_02667</name>
</gene>
<dbReference type="GO" id="GO:0015936">
    <property type="term" value="P:coenzyme A metabolic process"/>
    <property type="evidence" value="ECO:0007669"/>
    <property type="project" value="InterPro"/>
</dbReference>
<dbReference type="GO" id="GO:0004420">
    <property type="term" value="F:hydroxymethylglutaryl-CoA reductase (NADPH) activity"/>
    <property type="evidence" value="ECO:0007669"/>
    <property type="project" value="UniProtKB-EC"/>
</dbReference>
<accession>A0A161WHQ4</accession>
<protein>
    <recommendedName>
        <fullName evidence="2">hydroxymethylglutaryl-CoA reductase (NADPH)</fullName>
        <ecNumber evidence="2">1.1.1.34</ecNumber>
    </recommendedName>
</protein>
<dbReference type="Gene3D" id="3.30.70.420">
    <property type="entry name" value="Hydroxymethylglutaryl-CoA reductase, class I/II, NAD/NADP-binding domain"/>
    <property type="match status" value="1"/>
</dbReference>
<evidence type="ECO:0000256" key="2">
    <source>
        <dbReference type="ARBA" id="ARBA00012999"/>
    </source>
</evidence>
<evidence type="ECO:0000313" key="4">
    <source>
        <dbReference type="EMBL" id="KZL84138.1"/>
    </source>
</evidence>
<dbReference type="InterPro" id="IPR009023">
    <property type="entry name" value="HMG_CoA_Rdtase_NAD(P)-bd_sf"/>
</dbReference>
<evidence type="ECO:0000256" key="3">
    <source>
        <dbReference type="ARBA" id="ARBA00023002"/>
    </source>
</evidence>
<dbReference type="Proteomes" id="UP000076584">
    <property type="component" value="Unassembled WGS sequence"/>
</dbReference>
<reference evidence="4 5" key="1">
    <citation type="submission" date="2015-06" db="EMBL/GenBank/DDBJ databases">
        <title>Survival trade-offs in plant roots during colonization by closely related pathogenic and mutualistic fungi.</title>
        <authorList>
            <person name="Hacquard S."/>
            <person name="Kracher B."/>
            <person name="Hiruma K."/>
            <person name="Weinman A."/>
            <person name="Muench P."/>
            <person name="Garrido Oter R."/>
            <person name="Ver Loren van Themaat E."/>
            <person name="Dallerey J.-F."/>
            <person name="Damm U."/>
            <person name="Henrissat B."/>
            <person name="Lespinet O."/>
            <person name="Thon M."/>
            <person name="Kemen E."/>
            <person name="McHardy A.C."/>
            <person name="Schulze-Lefert P."/>
            <person name="O'Connell R.J."/>
        </authorList>
    </citation>
    <scope>NUCLEOTIDE SEQUENCE [LARGE SCALE GENOMIC DNA]</scope>
    <source>
        <strain evidence="4 5">MAFF 238704</strain>
    </source>
</reference>
<keyword evidence="5" id="KW-1185">Reference proteome</keyword>
<dbReference type="SUPFAM" id="SSF56542">
    <property type="entry name" value="Substrate-binding domain of HMG-CoA reductase"/>
    <property type="match status" value="1"/>
</dbReference>
<dbReference type="InterPro" id="IPR023074">
    <property type="entry name" value="HMG_CoA_Rdtase_cat_sf"/>
</dbReference>
<name>A0A161WHQ4_COLIC</name>
<organism evidence="4 5">
    <name type="scientific">Colletotrichum incanum</name>
    <name type="common">Soybean anthracnose fungus</name>
    <dbReference type="NCBI Taxonomy" id="1573173"/>
    <lineage>
        <taxon>Eukaryota</taxon>
        <taxon>Fungi</taxon>
        <taxon>Dikarya</taxon>
        <taxon>Ascomycota</taxon>
        <taxon>Pezizomycotina</taxon>
        <taxon>Sordariomycetes</taxon>
        <taxon>Hypocreomycetidae</taxon>
        <taxon>Glomerellales</taxon>
        <taxon>Glomerellaceae</taxon>
        <taxon>Colletotrichum</taxon>
        <taxon>Colletotrichum spaethianum species complex</taxon>
    </lineage>
</organism>
<evidence type="ECO:0000313" key="5">
    <source>
        <dbReference type="Proteomes" id="UP000076584"/>
    </source>
</evidence>
<dbReference type="EC" id="1.1.1.34" evidence="2"/>
<dbReference type="InterPro" id="IPR002202">
    <property type="entry name" value="HMG_CoA_Rdtase"/>
</dbReference>
<dbReference type="PANTHER" id="PTHR10572">
    <property type="entry name" value="3-HYDROXY-3-METHYLGLUTARYL-COENZYME A REDUCTASE"/>
    <property type="match status" value="1"/>
</dbReference>
<comment type="caution">
    <text evidence="4">The sequence shown here is derived from an EMBL/GenBank/DDBJ whole genome shotgun (WGS) entry which is preliminary data.</text>
</comment>
<comment type="similarity">
    <text evidence="1">Belongs to the HMG-CoA reductase family.</text>
</comment>
<dbReference type="PANTHER" id="PTHR10572:SF24">
    <property type="entry name" value="3-HYDROXY-3-METHYLGLUTARYL-COENZYME A REDUCTASE"/>
    <property type="match status" value="1"/>
</dbReference>
<dbReference type="PRINTS" id="PR00071">
    <property type="entry name" value="HMGCOARDTASE"/>
</dbReference>
<evidence type="ECO:0000256" key="1">
    <source>
        <dbReference type="ARBA" id="ARBA00007661"/>
    </source>
</evidence>
<dbReference type="AlphaFoldDB" id="A0A161WHQ4"/>
<dbReference type="InterPro" id="IPR023076">
    <property type="entry name" value="HMG_CoA_Rdtase_CS"/>
</dbReference>